<dbReference type="EMBL" id="FOPJ01000003">
    <property type="protein sequence ID" value="SFG39308.1"/>
    <property type="molecule type" value="Genomic_DNA"/>
</dbReference>
<evidence type="ECO:0000313" key="8">
    <source>
        <dbReference type="EMBL" id="SFG39308.1"/>
    </source>
</evidence>
<dbReference type="InterPro" id="IPR050515">
    <property type="entry name" value="Beta-lactam/transpept"/>
</dbReference>
<dbReference type="PANTHER" id="PTHR30627">
    <property type="entry name" value="PEPTIDOGLYCAN D,D-TRANSPEPTIDASE"/>
    <property type="match status" value="1"/>
</dbReference>
<keyword evidence="5" id="KW-0812">Transmembrane</keyword>
<sequence>MSSSGRANNRRAPRRRVSSDHQPAPRGSSSRNYRAQQARRQQVTRPHPTREHPAREHPITRPEPAPRETPTQLQRNTMRRRIQWIVVGAIVIAVALIARLGWVQVVWGPDLAEKAEAQRARVYVDPARRGTISDRDGRDLAYTMQARSLTVSPIQLRKELRQQQEYEVTIRGDEEARNRELDKRVGAILKDMSTGIPRMIKEHGNPTDEVDPKEILEKLKADTHYELLVRNVDPDIAVEIASTYHGVAADHQDIRQYPNGAIAENIIGKVSMDGQGQFGFEASGDSVLAGINGRSTEDVSTNGQVIPGTLRDQVPAVNGKNVTLTLDLDTQTFVQQKIEQAKANSGAHNASAVVLDAKTGEIIAMANTGTIDPNGDIAKQLETGRDFDNRAVSHPFEPGSVAKIITAAGIIEEGLSTPDEVLTVPGSIHMSGVTVRDAWQHGDLALTTTGIFGKSSNVGTLMLAQRLGEDKYADYLRRFGIGQPTGVELPNESAGLLPPREQWSGGTFANLPIGQGMSWTALQLASVYQTLANGGERIEPRIISKVQSADGSLEEQPAPTRTRVVSEHTARTIVDMFRGVFQTDPTGLNSGTAAGNGIESYQLAGKTGTAQQVDPDTGAYSNSDYWITFGGIAPADDPRFVIAVMLDAPERGPNPDGGGGASAAPVFHDIASWLLDRHNVPLSPPQEGQLILQHN</sequence>
<dbReference type="InterPro" id="IPR005311">
    <property type="entry name" value="PBP_dimer"/>
</dbReference>
<dbReference type="Gene3D" id="3.30.450.330">
    <property type="match status" value="1"/>
</dbReference>
<feature type="domain" description="Penicillin-binding protein transpeptidase" evidence="6">
    <location>
        <begin position="351"/>
        <end position="671"/>
    </location>
</feature>
<keyword evidence="5" id="KW-1133">Transmembrane helix</keyword>
<dbReference type="Pfam" id="PF03717">
    <property type="entry name" value="PBP_dimer"/>
    <property type="match status" value="1"/>
</dbReference>
<dbReference type="InterPro" id="IPR001460">
    <property type="entry name" value="PCN-bd_Tpept"/>
</dbReference>
<dbReference type="InterPro" id="IPR036138">
    <property type="entry name" value="PBP_dimer_sf"/>
</dbReference>
<dbReference type="GO" id="GO:0071555">
    <property type="term" value="P:cell wall organization"/>
    <property type="evidence" value="ECO:0007669"/>
    <property type="project" value="TreeGrafter"/>
</dbReference>
<feature type="domain" description="Penicillin-binding protein dimerisation" evidence="7">
    <location>
        <begin position="125"/>
        <end position="306"/>
    </location>
</feature>
<evidence type="ECO:0000256" key="3">
    <source>
        <dbReference type="ARBA" id="ARBA00023136"/>
    </source>
</evidence>
<feature type="region of interest" description="Disordered" evidence="4">
    <location>
        <begin position="1"/>
        <end position="75"/>
    </location>
</feature>
<dbReference type="Gene3D" id="3.40.710.10">
    <property type="entry name" value="DD-peptidase/beta-lactamase superfamily"/>
    <property type="match status" value="1"/>
</dbReference>
<comment type="similarity">
    <text evidence="2">Belongs to the transpeptidase family.</text>
</comment>
<evidence type="ECO:0000256" key="5">
    <source>
        <dbReference type="SAM" id="Phobius"/>
    </source>
</evidence>
<evidence type="ECO:0000259" key="6">
    <source>
        <dbReference type="Pfam" id="PF00905"/>
    </source>
</evidence>
<dbReference type="AlphaFoldDB" id="A0A1I2RFG6"/>
<dbReference type="GO" id="GO:0005886">
    <property type="term" value="C:plasma membrane"/>
    <property type="evidence" value="ECO:0007669"/>
    <property type="project" value="TreeGrafter"/>
</dbReference>
<keyword evidence="9" id="KW-1185">Reference proteome</keyword>
<dbReference type="Proteomes" id="UP000199065">
    <property type="component" value="Unassembled WGS sequence"/>
</dbReference>
<evidence type="ECO:0000256" key="1">
    <source>
        <dbReference type="ARBA" id="ARBA00004370"/>
    </source>
</evidence>
<dbReference type="Pfam" id="PF00905">
    <property type="entry name" value="Transpeptidase"/>
    <property type="match status" value="1"/>
</dbReference>
<protein>
    <submittedName>
        <fullName evidence="8">Cell division protein FtsI (Penicillin-binding protein 3)</fullName>
    </submittedName>
</protein>
<dbReference type="Gene3D" id="3.90.1310.10">
    <property type="entry name" value="Penicillin-binding protein 2a (Domain 2)"/>
    <property type="match status" value="1"/>
</dbReference>
<dbReference type="InterPro" id="IPR012338">
    <property type="entry name" value="Beta-lactam/transpept-like"/>
</dbReference>
<proteinExistence type="inferred from homology"/>
<dbReference type="STRING" id="185761.SAMN05660282_00780"/>
<dbReference type="SUPFAM" id="SSF56601">
    <property type="entry name" value="beta-lactamase/transpeptidase-like"/>
    <property type="match status" value="1"/>
</dbReference>
<accession>A0A1I2RFG6</accession>
<evidence type="ECO:0000313" key="9">
    <source>
        <dbReference type="Proteomes" id="UP000199065"/>
    </source>
</evidence>
<comment type="subcellular location">
    <subcellularLocation>
        <location evidence="1">Membrane</location>
    </subcellularLocation>
</comment>
<keyword evidence="3 5" id="KW-0472">Membrane</keyword>
<organism evidence="8 9">
    <name type="scientific">Corynebacterium spheniscorum</name>
    <dbReference type="NCBI Taxonomy" id="185761"/>
    <lineage>
        <taxon>Bacteria</taxon>
        <taxon>Bacillati</taxon>
        <taxon>Actinomycetota</taxon>
        <taxon>Actinomycetes</taxon>
        <taxon>Mycobacteriales</taxon>
        <taxon>Corynebacteriaceae</taxon>
        <taxon>Corynebacterium</taxon>
    </lineage>
</organism>
<dbReference type="SUPFAM" id="SSF56519">
    <property type="entry name" value="Penicillin binding protein dimerisation domain"/>
    <property type="match status" value="1"/>
</dbReference>
<evidence type="ECO:0000256" key="2">
    <source>
        <dbReference type="ARBA" id="ARBA00007171"/>
    </source>
</evidence>
<feature type="transmembrane region" description="Helical" evidence="5">
    <location>
        <begin position="82"/>
        <end position="102"/>
    </location>
</feature>
<dbReference type="GO" id="GO:0051301">
    <property type="term" value="P:cell division"/>
    <property type="evidence" value="ECO:0007669"/>
    <property type="project" value="UniProtKB-KW"/>
</dbReference>
<dbReference type="GO" id="GO:0008658">
    <property type="term" value="F:penicillin binding"/>
    <property type="evidence" value="ECO:0007669"/>
    <property type="project" value="InterPro"/>
</dbReference>
<evidence type="ECO:0000256" key="4">
    <source>
        <dbReference type="SAM" id="MobiDB-lite"/>
    </source>
</evidence>
<evidence type="ECO:0000259" key="7">
    <source>
        <dbReference type="Pfam" id="PF03717"/>
    </source>
</evidence>
<name>A0A1I2RFG6_9CORY</name>
<keyword evidence="8" id="KW-0132">Cell division</keyword>
<feature type="compositionally biased region" description="Basic and acidic residues" evidence="4">
    <location>
        <begin position="48"/>
        <end position="66"/>
    </location>
</feature>
<dbReference type="PANTHER" id="PTHR30627:SF1">
    <property type="entry name" value="PEPTIDOGLYCAN D,D-TRANSPEPTIDASE FTSI"/>
    <property type="match status" value="1"/>
</dbReference>
<gene>
    <name evidence="8" type="ORF">SAMN05660282_00780</name>
</gene>
<reference evidence="8 9" key="1">
    <citation type="submission" date="2016-10" db="EMBL/GenBank/DDBJ databases">
        <authorList>
            <person name="de Groot N.N."/>
        </authorList>
    </citation>
    <scope>NUCLEOTIDE SEQUENCE [LARGE SCALE GENOMIC DNA]</scope>
    <source>
        <strain>J11</strain>
        <strain evidence="9">PG 39</strain>
    </source>
</reference>
<keyword evidence="8" id="KW-0131">Cell cycle</keyword>